<keyword evidence="4" id="KW-0418">Kinase</keyword>
<dbReference type="InterPro" id="IPR037051">
    <property type="entry name" value="4-carb_acid_sugar_kinase_N_sf"/>
</dbReference>
<dbReference type="EMBL" id="FOMB01000006">
    <property type="protein sequence ID" value="SFC49843.1"/>
    <property type="molecule type" value="Genomic_DNA"/>
</dbReference>
<keyword evidence="6" id="KW-0119">Carbohydrate metabolism</keyword>
<dbReference type="Proteomes" id="UP000033519">
    <property type="component" value="Unassembled WGS sequence"/>
</dbReference>
<dbReference type="InterPro" id="IPR010737">
    <property type="entry name" value="4-carb_acid_sugar_kinase_N"/>
</dbReference>
<proteinExistence type="inferred from homology"/>
<evidence type="ECO:0000256" key="6">
    <source>
        <dbReference type="ARBA" id="ARBA00023277"/>
    </source>
</evidence>
<evidence type="ECO:0000256" key="5">
    <source>
        <dbReference type="ARBA" id="ARBA00022840"/>
    </source>
</evidence>
<sequence length="346" mass="35030">MTRLAVVADDLTGALDASAPFAARGIATVVALGLDGLDAALASGADVVGVSTDSREIAPDLARQAVAACVAGLPVGLQIFKKVDSRLKGNIAAELDAIAFERALVIPAIPAFGRWVRDGKLGGFGVAEPIHIAERLAHHAGAMVAPDASSQADIENAVANLAHDLPIGARGLAEALAARMAPVAKNISVWSIDAPAICIIGSTDPITLDQITRLRAHCPKLAYVAAPDGRLPDDLPAVAPLTLVQAVLGEGNADPADVAARLGEGLVRLQPQPGTTLVISGGATAQTVLRSLHIDMLELLGEAQPGLPIARAGGFTIITKSGGFGAADALVDLLGHLGGLEREGSA</sequence>
<evidence type="ECO:0000256" key="1">
    <source>
        <dbReference type="ARBA" id="ARBA00005715"/>
    </source>
</evidence>
<evidence type="ECO:0000313" key="12">
    <source>
        <dbReference type="Proteomes" id="UP000182258"/>
    </source>
</evidence>
<protein>
    <submittedName>
        <fullName evidence="10">Uncharacterized conserved protein YgbK, DUF1537 family</fullName>
    </submittedName>
</protein>
<dbReference type="AlphaFoldDB" id="A0A0F5PW48"/>
<name>A0A0F5PW48_9HYPH</name>
<dbReference type="Pfam" id="PF17042">
    <property type="entry name" value="NBD_C"/>
    <property type="match status" value="1"/>
</dbReference>
<evidence type="ECO:0000256" key="2">
    <source>
        <dbReference type="ARBA" id="ARBA00022679"/>
    </source>
</evidence>
<dbReference type="InterPro" id="IPR042213">
    <property type="entry name" value="NBD_C_sf"/>
</dbReference>
<dbReference type="InterPro" id="IPR031475">
    <property type="entry name" value="NBD_C"/>
</dbReference>
<dbReference type="GO" id="GO:0005524">
    <property type="term" value="F:ATP binding"/>
    <property type="evidence" value="ECO:0007669"/>
    <property type="project" value="UniProtKB-KW"/>
</dbReference>
<reference evidence="10 12" key="2">
    <citation type="submission" date="2016-10" db="EMBL/GenBank/DDBJ databases">
        <authorList>
            <person name="de Groot N.N."/>
        </authorList>
    </citation>
    <scope>NUCLEOTIDE SEQUENCE [LARGE SCALE GENOMIC DNA]</scope>
    <source>
        <strain evidence="10 12">CGMCC 1.10210</strain>
    </source>
</reference>
<keyword evidence="5" id="KW-0067">ATP-binding</keyword>
<dbReference type="STRING" id="728005.SAMN04488059_10617"/>
<evidence type="ECO:0000256" key="4">
    <source>
        <dbReference type="ARBA" id="ARBA00022777"/>
    </source>
</evidence>
<evidence type="ECO:0000256" key="3">
    <source>
        <dbReference type="ARBA" id="ARBA00022741"/>
    </source>
</evidence>
<dbReference type="Gene3D" id="3.40.980.20">
    <property type="entry name" value="Four-carbon acid sugar kinase, nucleotide binding domain"/>
    <property type="match status" value="1"/>
</dbReference>
<keyword evidence="2" id="KW-0808">Transferase</keyword>
<dbReference type="PATRIC" id="fig|728005.3.peg.621"/>
<organism evidence="10 12">
    <name type="scientific">Devosia psychrophila</name>
    <dbReference type="NCBI Taxonomy" id="728005"/>
    <lineage>
        <taxon>Bacteria</taxon>
        <taxon>Pseudomonadati</taxon>
        <taxon>Pseudomonadota</taxon>
        <taxon>Alphaproteobacteria</taxon>
        <taxon>Hyphomicrobiales</taxon>
        <taxon>Devosiaceae</taxon>
        <taxon>Devosia</taxon>
    </lineage>
</organism>
<dbReference type="SUPFAM" id="SSF142764">
    <property type="entry name" value="YgbK-like"/>
    <property type="match status" value="1"/>
</dbReference>
<evidence type="ECO:0000313" key="11">
    <source>
        <dbReference type="Proteomes" id="UP000033519"/>
    </source>
</evidence>
<feature type="domain" description="Four-carbon acid sugar kinase nucleotide binding" evidence="8">
    <location>
        <begin position="253"/>
        <end position="330"/>
    </location>
</feature>
<dbReference type="Pfam" id="PF07005">
    <property type="entry name" value="SBD_N"/>
    <property type="match status" value="1"/>
</dbReference>
<evidence type="ECO:0000313" key="10">
    <source>
        <dbReference type="EMBL" id="SFC49843.1"/>
    </source>
</evidence>
<evidence type="ECO:0000259" key="7">
    <source>
        <dbReference type="Pfam" id="PF07005"/>
    </source>
</evidence>
<keyword evidence="3" id="KW-0547">Nucleotide-binding</keyword>
<dbReference type="EMBL" id="LAPV01000129">
    <property type="protein sequence ID" value="KKC32611.1"/>
    <property type="molecule type" value="Genomic_DNA"/>
</dbReference>
<dbReference type="RefSeq" id="WP_046171306.1">
    <property type="nucleotide sequence ID" value="NZ_FOMB01000006.1"/>
</dbReference>
<evidence type="ECO:0000259" key="8">
    <source>
        <dbReference type="Pfam" id="PF17042"/>
    </source>
</evidence>
<keyword evidence="11" id="KW-1185">Reference proteome</keyword>
<accession>A0A0F5PW48</accession>
<feature type="domain" description="Four-carbon acid sugar kinase N-terminal" evidence="7">
    <location>
        <begin position="4"/>
        <end position="121"/>
    </location>
</feature>
<evidence type="ECO:0000313" key="9">
    <source>
        <dbReference type="EMBL" id="KKC32611.1"/>
    </source>
</evidence>
<dbReference type="OrthoDB" id="9778478at2"/>
<gene>
    <name evidence="10" type="ORF">SAMN04488059_10617</name>
    <name evidence="9" type="ORF">WH91_12310</name>
</gene>
<comment type="similarity">
    <text evidence="1">Belongs to the four-carbon acid sugar kinase family.</text>
</comment>
<dbReference type="Proteomes" id="UP000182258">
    <property type="component" value="Unassembled WGS sequence"/>
</dbReference>
<dbReference type="GO" id="GO:0016301">
    <property type="term" value="F:kinase activity"/>
    <property type="evidence" value="ECO:0007669"/>
    <property type="project" value="UniProtKB-KW"/>
</dbReference>
<dbReference type="Gene3D" id="3.40.50.10840">
    <property type="entry name" value="Putative sugar-binding, N-terminal domain"/>
    <property type="match status" value="1"/>
</dbReference>
<reference evidence="9 11" key="1">
    <citation type="submission" date="2015-03" db="EMBL/GenBank/DDBJ databases">
        <authorList>
            <person name="Lepp D."/>
            <person name="Hassan Y.I."/>
            <person name="Li X.-Z."/>
            <person name="Zhou T."/>
        </authorList>
    </citation>
    <scope>NUCLEOTIDE SEQUENCE [LARGE SCALE GENOMIC DNA]</scope>
    <source>
        <strain evidence="9 11">Cr7-05</strain>
    </source>
</reference>